<sequence length="256" mass="28502">MSREEKYSGRTIRSVQLSFRLIEALQVQGGVGVSDLASKLGHSKSTIYSHLRTLEQENIVVQEESGYRLSLRMLDIANSVRNQFGNYEVVRKEVNKLANETGEIAQFGIEEYGKISYLHKSTGDQAVETASDIGKQQPLYSTALGKTILAHLSRQKMYEITSRIDYSKKTPNTITNTSDLHEELEQISERGYGVDDEENIEGLRCVAAPVKKGDTVFGAVGITGPSSRFTKQRIENSLSDKVKSTSNIIELNTKFS</sequence>
<evidence type="ECO:0000259" key="4">
    <source>
        <dbReference type="PROSITE" id="PS51077"/>
    </source>
</evidence>
<keyword evidence="7" id="KW-1185">Reference proteome</keyword>
<feature type="domain" description="IclR-ED" evidence="5">
    <location>
        <begin position="72"/>
        <end position="255"/>
    </location>
</feature>
<dbReference type="InterPro" id="IPR036388">
    <property type="entry name" value="WH-like_DNA-bd_sf"/>
</dbReference>
<organism evidence="6 7">
    <name type="scientific">Halalkalicoccus tibetensis</name>
    <dbReference type="NCBI Taxonomy" id="175632"/>
    <lineage>
        <taxon>Archaea</taxon>
        <taxon>Methanobacteriati</taxon>
        <taxon>Methanobacteriota</taxon>
        <taxon>Stenosarchaea group</taxon>
        <taxon>Halobacteria</taxon>
        <taxon>Halobacteriales</taxon>
        <taxon>Halococcaceae</taxon>
        <taxon>Halalkalicoccus</taxon>
    </lineage>
</organism>
<dbReference type="Gene3D" id="3.30.450.40">
    <property type="match status" value="1"/>
</dbReference>
<feature type="domain" description="HTH iclR-type" evidence="4">
    <location>
        <begin position="12"/>
        <end position="71"/>
    </location>
</feature>
<dbReference type="PANTHER" id="PTHR30136">
    <property type="entry name" value="HELIX-TURN-HELIX TRANSCRIPTIONAL REGULATOR, ICLR FAMILY"/>
    <property type="match status" value="1"/>
</dbReference>
<proteinExistence type="predicted"/>
<dbReference type="Pfam" id="PF01614">
    <property type="entry name" value="IclR_C"/>
    <property type="match status" value="1"/>
</dbReference>
<dbReference type="SMART" id="SM00346">
    <property type="entry name" value="HTH_ICLR"/>
    <property type="match status" value="1"/>
</dbReference>
<dbReference type="GO" id="GO:0003677">
    <property type="term" value="F:DNA binding"/>
    <property type="evidence" value="ECO:0007669"/>
    <property type="project" value="UniProtKB-KW"/>
</dbReference>
<evidence type="ECO:0000256" key="2">
    <source>
        <dbReference type="ARBA" id="ARBA00023125"/>
    </source>
</evidence>
<dbReference type="InterPro" id="IPR011991">
    <property type="entry name" value="ArsR-like_HTH"/>
</dbReference>
<dbReference type="PROSITE" id="PS51078">
    <property type="entry name" value="ICLR_ED"/>
    <property type="match status" value="1"/>
</dbReference>
<evidence type="ECO:0000259" key="5">
    <source>
        <dbReference type="PROSITE" id="PS51078"/>
    </source>
</evidence>
<keyword evidence="1" id="KW-0805">Transcription regulation</keyword>
<dbReference type="EMBL" id="JBHSXQ010000007">
    <property type="protein sequence ID" value="MFC6907192.1"/>
    <property type="molecule type" value="Genomic_DNA"/>
</dbReference>
<gene>
    <name evidence="6" type="ORF">ACFQGH_18585</name>
</gene>
<accession>A0ABD5VC92</accession>
<dbReference type="Gene3D" id="1.10.10.10">
    <property type="entry name" value="Winged helix-like DNA-binding domain superfamily/Winged helix DNA-binding domain"/>
    <property type="match status" value="1"/>
</dbReference>
<dbReference type="GO" id="GO:0006355">
    <property type="term" value="P:regulation of DNA-templated transcription"/>
    <property type="evidence" value="ECO:0007669"/>
    <property type="project" value="UniProtKB-ARBA"/>
</dbReference>
<evidence type="ECO:0000256" key="1">
    <source>
        <dbReference type="ARBA" id="ARBA00023015"/>
    </source>
</evidence>
<dbReference type="PROSITE" id="PS51077">
    <property type="entry name" value="HTH_ICLR"/>
    <property type="match status" value="1"/>
</dbReference>
<reference evidence="6 7" key="1">
    <citation type="journal article" date="2019" name="Int. J. Syst. Evol. Microbiol.">
        <title>The Global Catalogue of Microorganisms (GCM) 10K type strain sequencing project: providing services to taxonomists for standard genome sequencing and annotation.</title>
        <authorList>
            <consortium name="The Broad Institute Genomics Platform"/>
            <consortium name="The Broad Institute Genome Sequencing Center for Infectious Disease"/>
            <person name="Wu L."/>
            <person name="Ma J."/>
        </authorList>
    </citation>
    <scope>NUCLEOTIDE SEQUENCE [LARGE SCALE GENOMIC DNA]</scope>
    <source>
        <strain evidence="6 7">CGMCC 1.3240</strain>
    </source>
</reference>
<protein>
    <submittedName>
        <fullName evidence="6">IclR family transcriptional regulator</fullName>
    </submittedName>
</protein>
<dbReference type="InterPro" id="IPR029016">
    <property type="entry name" value="GAF-like_dom_sf"/>
</dbReference>
<evidence type="ECO:0000313" key="7">
    <source>
        <dbReference type="Proteomes" id="UP001596312"/>
    </source>
</evidence>
<dbReference type="CDD" id="cd00090">
    <property type="entry name" value="HTH_ARSR"/>
    <property type="match status" value="1"/>
</dbReference>
<dbReference type="Pfam" id="PF09339">
    <property type="entry name" value="HTH_IclR"/>
    <property type="match status" value="1"/>
</dbReference>
<keyword evidence="2" id="KW-0238">DNA-binding</keyword>
<dbReference type="SUPFAM" id="SSF46785">
    <property type="entry name" value="Winged helix' DNA-binding domain"/>
    <property type="match status" value="1"/>
</dbReference>
<dbReference type="InterPro" id="IPR036390">
    <property type="entry name" value="WH_DNA-bd_sf"/>
</dbReference>
<dbReference type="InterPro" id="IPR014757">
    <property type="entry name" value="Tscrpt_reg_IclR_C"/>
</dbReference>
<dbReference type="InterPro" id="IPR005471">
    <property type="entry name" value="Tscrpt_reg_IclR_N"/>
</dbReference>
<comment type="caution">
    <text evidence="6">The sequence shown here is derived from an EMBL/GenBank/DDBJ whole genome shotgun (WGS) entry which is preliminary data.</text>
</comment>
<evidence type="ECO:0000313" key="6">
    <source>
        <dbReference type="EMBL" id="MFC6907192.1"/>
    </source>
</evidence>
<dbReference type="RefSeq" id="WP_340605783.1">
    <property type="nucleotide sequence ID" value="NZ_JBBMXV010000007.1"/>
</dbReference>
<dbReference type="PANTHER" id="PTHR30136:SF35">
    <property type="entry name" value="HTH-TYPE TRANSCRIPTIONAL REGULATOR RV1719"/>
    <property type="match status" value="1"/>
</dbReference>
<dbReference type="InterPro" id="IPR050707">
    <property type="entry name" value="HTH_MetabolicPath_Reg"/>
</dbReference>
<evidence type="ECO:0000256" key="3">
    <source>
        <dbReference type="ARBA" id="ARBA00023163"/>
    </source>
</evidence>
<name>A0ABD5VC92_9EURY</name>
<dbReference type="SUPFAM" id="SSF55781">
    <property type="entry name" value="GAF domain-like"/>
    <property type="match status" value="1"/>
</dbReference>
<keyword evidence="3" id="KW-0804">Transcription</keyword>
<dbReference type="Proteomes" id="UP001596312">
    <property type="component" value="Unassembled WGS sequence"/>
</dbReference>
<dbReference type="AlphaFoldDB" id="A0ABD5VC92"/>